<gene>
    <name evidence="2" type="ORF">PIIN_10145</name>
</gene>
<dbReference type="AlphaFoldDB" id="G4TXV2"/>
<keyword evidence="1" id="KW-0560">Oxidoreductase</keyword>
<sequence length="268" mass="29830">MALSIVGETFANKWFPGRKLPETFVDLTGRTVVVTGSNAGLGFESVKAFYRMGPARLILAVRSLDKGEEAKKKIEANTNTTGGSRPQVDVWHLDMADFANVKRFAQRCYDELDRIDIFLASAGVQNREWIVTKDGWEVALQTNVISTYLLTLLVTDKLAQTAKLPAPKPGVVLKPHLVVVASDVHFMASLNDQKEPNIFQGLNEERRFNGEARYFDTKLMEVLITRFLTKHPKFSFESTGVVMCTVNPGFCRSELGRFAKGPMVVAQA</sequence>
<dbReference type="eggNOG" id="KOG1208">
    <property type="taxonomic scope" value="Eukaryota"/>
</dbReference>
<organism evidence="2 3">
    <name type="scientific">Serendipita indica (strain DSM 11827)</name>
    <name type="common">Root endophyte fungus</name>
    <name type="synonym">Piriformospora indica</name>
    <dbReference type="NCBI Taxonomy" id="1109443"/>
    <lineage>
        <taxon>Eukaryota</taxon>
        <taxon>Fungi</taxon>
        <taxon>Dikarya</taxon>
        <taxon>Basidiomycota</taxon>
        <taxon>Agaricomycotina</taxon>
        <taxon>Agaricomycetes</taxon>
        <taxon>Sebacinales</taxon>
        <taxon>Serendipitaceae</taxon>
        <taxon>Serendipita</taxon>
    </lineage>
</organism>
<accession>G4TXV2</accession>
<keyword evidence="3" id="KW-1185">Reference proteome</keyword>
<evidence type="ECO:0000313" key="3">
    <source>
        <dbReference type="Proteomes" id="UP000007148"/>
    </source>
</evidence>
<dbReference type="PRINTS" id="PR00081">
    <property type="entry name" value="GDHRDH"/>
</dbReference>
<evidence type="ECO:0000256" key="1">
    <source>
        <dbReference type="ARBA" id="ARBA00023002"/>
    </source>
</evidence>
<dbReference type="OMA" id="NKFNVRP"/>
<reference evidence="2 3" key="1">
    <citation type="journal article" date="2011" name="PLoS Pathog.">
        <title>Endophytic Life Strategies Decoded by Genome and Transcriptome Analyses of the Mutualistic Root Symbiont Piriformospora indica.</title>
        <authorList>
            <person name="Zuccaro A."/>
            <person name="Lahrmann U."/>
            <person name="Guldener U."/>
            <person name="Langen G."/>
            <person name="Pfiffi S."/>
            <person name="Biedenkopf D."/>
            <person name="Wong P."/>
            <person name="Samans B."/>
            <person name="Grimm C."/>
            <person name="Basiewicz M."/>
            <person name="Murat C."/>
            <person name="Martin F."/>
            <person name="Kogel K.H."/>
        </authorList>
    </citation>
    <scope>NUCLEOTIDE SEQUENCE [LARGE SCALE GENOMIC DNA]</scope>
    <source>
        <strain evidence="2 3">DSM 11827</strain>
    </source>
</reference>
<dbReference type="InterPro" id="IPR036291">
    <property type="entry name" value="NAD(P)-bd_dom_sf"/>
</dbReference>
<dbReference type="EMBL" id="CAFZ01000623">
    <property type="protein sequence ID" value="CCA76145.1"/>
    <property type="molecule type" value="Genomic_DNA"/>
</dbReference>
<dbReference type="PANTHER" id="PTHR43157:SF31">
    <property type="entry name" value="PHOSPHATIDYLINOSITOL-GLYCAN BIOSYNTHESIS CLASS F PROTEIN"/>
    <property type="match status" value="1"/>
</dbReference>
<dbReference type="InterPro" id="IPR002347">
    <property type="entry name" value="SDR_fam"/>
</dbReference>
<comment type="caution">
    <text evidence="2">The sequence shown here is derived from an EMBL/GenBank/DDBJ whole genome shotgun (WGS) entry which is preliminary data.</text>
</comment>
<dbReference type="InParanoid" id="G4TXV2"/>
<dbReference type="Gene3D" id="3.40.50.720">
    <property type="entry name" value="NAD(P)-binding Rossmann-like Domain"/>
    <property type="match status" value="1"/>
</dbReference>
<name>G4TXV2_SERID</name>
<dbReference type="Proteomes" id="UP000007148">
    <property type="component" value="Unassembled WGS sequence"/>
</dbReference>
<dbReference type="SUPFAM" id="SSF51735">
    <property type="entry name" value="NAD(P)-binding Rossmann-fold domains"/>
    <property type="match status" value="1"/>
</dbReference>
<dbReference type="HOGENOM" id="CLU_010194_44_4_1"/>
<dbReference type="PANTHER" id="PTHR43157">
    <property type="entry name" value="PHOSPHATIDYLINOSITOL-GLYCAN BIOSYNTHESIS CLASS F PROTEIN-RELATED"/>
    <property type="match status" value="1"/>
</dbReference>
<dbReference type="OrthoDB" id="542013at2759"/>
<dbReference type="Pfam" id="PF00106">
    <property type="entry name" value="adh_short"/>
    <property type="match status" value="1"/>
</dbReference>
<dbReference type="STRING" id="1109443.G4TXV2"/>
<evidence type="ECO:0000313" key="2">
    <source>
        <dbReference type="EMBL" id="CCA76145.1"/>
    </source>
</evidence>
<protein>
    <submittedName>
        <fullName evidence="2">Related to Oxidoreductase, short-chain dehydrogenase</fullName>
    </submittedName>
</protein>
<proteinExistence type="predicted"/>
<dbReference type="GO" id="GO:0016491">
    <property type="term" value="F:oxidoreductase activity"/>
    <property type="evidence" value="ECO:0007669"/>
    <property type="project" value="UniProtKB-KW"/>
</dbReference>